<dbReference type="EMBL" id="BONC01000062">
    <property type="protein sequence ID" value="GIF60234.1"/>
    <property type="molecule type" value="Genomic_DNA"/>
</dbReference>
<evidence type="ECO:0000313" key="2">
    <source>
        <dbReference type="EMBL" id="GIF60234.1"/>
    </source>
</evidence>
<evidence type="ECO:0008006" key="4">
    <source>
        <dbReference type="Google" id="ProtNLM"/>
    </source>
</evidence>
<reference evidence="2 3" key="1">
    <citation type="submission" date="2021-01" db="EMBL/GenBank/DDBJ databases">
        <title>Whole genome shotgun sequence of Asanoa iriomotensis NBRC 100142.</title>
        <authorList>
            <person name="Komaki H."/>
            <person name="Tamura T."/>
        </authorList>
    </citation>
    <scope>NUCLEOTIDE SEQUENCE [LARGE SCALE GENOMIC DNA]</scope>
    <source>
        <strain evidence="2 3">NBRC 100142</strain>
    </source>
</reference>
<keyword evidence="3" id="KW-1185">Reference proteome</keyword>
<gene>
    <name evidence="2" type="ORF">Air01nite_63290</name>
</gene>
<sequence>MLRHRQPGDSRVTPDGATGRRDRGSAVKLQPTHIEFTSEADGRSYAALKPGTTWTQAKATAALFGPTGKPVRRK</sequence>
<comment type="caution">
    <text evidence="2">The sequence shown here is derived from an EMBL/GenBank/DDBJ whole genome shotgun (WGS) entry which is preliminary data.</text>
</comment>
<organism evidence="2 3">
    <name type="scientific">Asanoa iriomotensis</name>
    <dbReference type="NCBI Taxonomy" id="234613"/>
    <lineage>
        <taxon>Bacteria</taxon>
        <taxon>Bacillati</taxon>
        <taxon>Actinomycetota</taxon>
        <taxon>Actinomycetes</taxon>
        <taxon>Micromonosporales</taxon>
        <taxon>Micromonosporaceae</taxon>
        <taxon>Asanoa</taxon>
    </lineage>
</organism>
<evidence type="ECO:0000256" key="1">
    <source>
        <dbReference type="SAM" id="MobiDB-lite"/>
    </source>
</evidence>
<accession>A0ABQ4CBT2</accession>
<feature type="region of interest" description="Disordered" evidence="1">
    <location>
        <begin position="1"/>
        <end position="28"/>
    </location>
</feature>
<protein>
    <recommendedName>
        <fullName evidence="4">DUF397 domain-containing protein</fullName>
    </recommendedName>
</protein>
<proteinExistence type="predicted"/>
<evidence type="ECO:0000313" key="3">
    <source>
        <dbReference type="Proteomes" id="UP000624325"/>
    </source>
</evidence>
<dbReference type="Proteomes" id="UP000624325">
    <property type="component" value="Unassembled WGS sequence"/>
</dbReference>
<name>A0ABQ4CBT2_9ACTN</name>